<reference evidence="2" key="1">
    <citation type="journal article" date="2014" name="Front. Microbiol.">
        <title>High frequency of phylogenetically diverse reductive dehalogenase-homologous genes in deep subseafloor sedimentary metagenomes.</title>
        <authorList>
            <person name="Kawai M."/>
            <person name="Futagami T."/>
            <person name="Toyoda A."/>
            <person name="Takaki Y."/>
            <person name="Nishi S."/>
            <person name="Hori S."/>
            <person name="Arai W."/>
            <person name="Tsubouchi T."/>
            <person name="Morono Y."/>
            <person name="Uchiyama I."/>
            <person name="Ito T."/>
            <person name="Fujiyama A."/>
            <person name="Inagaki F."/>
            <person name="Takami H."/>
        </authorList>
    </citation>
    <scope>NUCLEOTIDE SEQUENCE</scope>
    <source>
        <strain evidence="2">Expedition CK06-06</strain>
    </source>
</reference>
<dbReference type="InterPro" id="IPR025399">
    <property type="entry name" value="DUF4372"/>
</dbReference>
<proteinExistence type="predicted"/>
<evidence type="ECO:0000259" key="1">
    <source>
        <dbReference type="Pfam" id="PF14294"/>
    </source>
</evidence>
<accession>X1HVA6</accession>
<sequence length="129" mass="15045">MVKFVIHNKNKIITMNKNTNFNGQPLFGQLINYLNRQKINKIARECESDKYTKKFSTYKHLIVKMFVALNGYQSICEAIKGLLANAHKLSHLGLDYVARRSTFSDANKRRPGEVFDKIYMDVYYLTDKT</sequence>
<comment type="caution">
    <text evidence="2">The sequence shown here is derived from an EMBL/GenBank/DDBJ whole genome shotgun (WGS) entry which is preliminary data.</text>
</comment>
<feature type="domain" description="DUF4372" evidence="1">
    <location>
        <begin position="23"/>
        <end position="94"/>
    </location>
</feature>
<protein>
    <recommendedName>
        <fullName evidence="1">DUF4372 domain-containing protein</fullName>
    </recommendedName>
</protein>
<name>X1HVA6_9ZZZZ</name>
<dbReference type="EMBL" id="BARU01020449">
    <property type="protein sequence ID" value="GAH49233.1"/>
    <property type="molecule type" value="Genomic_DNA"/>
</dbReference>
<gene>
    <name evidence="2" type="ORF">S03H2_33585</name>
</gene>
<dbReference type="AlphaFoldDB" id="X1HVA6"/>
<organism evidence="2">
    <name type="scientific">marine sediment metagenome</name>
    <dbReference type="NCBI Taxonomy" id="412755"/>
    <lineage>
        <taxon>unclassified sequences</taxon>
        <taxon>metagenomes</taxon>
        <taxon>ecological metagenomes</taxon>
    </lineage>
</organism>
<evidence type="ECO:0000313" key="2">
    <source>
        <dbReference type="EMBL" id="GAH49233.1"/>
    </source>
</evidence>
<dbReference type="Pfam" id="PF14294">
    <property type="entry name" value="DUF4372"/>
    <property type="match status" value="1"/>
</dbReference>